<dbReference type="GO" id="GO:0000785">
    <property type="term" value="C:chromatin"/>
    <property type="evidence" value="ECO:0007669"/>
    <property type="project" value="TreeGrafter"/>
</dbReference>
<feature type="compositionally biased region" description="Acidic residues" evidence="1">
    <location>
        <begin position="104"/>
        <end position="115"/>
    </location>
</feature>
<dbReference type="InterPro" id="IPR038336">
    <property type="entry name" value="NET_sf"/>
</dbReference>
<dbReference type="WBParaSite" id="GPUH_0001089501-mRNA-1">
    <property type="protein sequence ID" value="GPUH_0001089501-mRNA-1"/>
    <property type="gene ID" value="GPUH_0001089501"/>
</dbReference>
<reference evidence="3 4" key="2">
    <citation type="submission" date="2018-11" db="EMBL/GenBank/DDBJ databases">
        <authorList>
            <consortium name="Pathogen Informatics"/>
        </authorList>
    </citation>
    <scope>NUCLEOTIDE SEQUENCE [LARGE SCALE GENOMIC DNA]</scope>
</reference>
<dbReference type="GO" id="GO:0006338">
    <property type="term" value="P:chromatin remodeling"/>
    <property type="evidence" value="ECO:0007669"/>
    <property type="project" value="TreeGrafter"/>
</dbReference>
<feature type="region of interest" description="Disordered" evidence="1">
    <location>
        <begin position="1"/>
        <end position="28"/>
    </location>
</feature>
<dbReference type="PROSITE" id="PS51525">
    <property type="entry name" value="NET"/>
    <property type="match status" value="1"/>
</dbReference>
<feature type="domain" description="NET" evidence="2">
    <location>
        <begin position="20"/>
        <end position="101"/>
    </location>
</feature>
<dbReference type="Pfam" id="PF17035">
    <property type="entry name" value="BET"/>
    <property type="match status" value="1"/>
</dbReference>
<dbReference type="Proteomes" id="UP000271098">
    <property type="component" value="Unassembled WGS sequence"/>
</dbReference>
<dbReference type="Gene3D" id="1.20.1270.220">
    <property type="match status" value="1"/>
</dbReference>
<gene>
    <name evidence="3" type="ORF">GPUH_LOCUS10882</name>
</gene>
<dbReference type="OrthoDB" id="21449at2759"/>
<accession>A0A183DQ91</accession>
<dbReference type="InterPro" id="IPR050935">
    <property type="entry name" value="Bromo_chromatin_reader"/>
</dbReference>
<organism evidence="5">
    <name type="scientific">Gongylonema pulchrum</name>
    <dbReference type="NCBI Taxonomy" id="637853"/>
    <lineage>
        <taxon>Eukaryota</taxon>
        <taxon>Metazoa</taxon>
        <taxon>Ecdysozoa</taxon>
        <taxon>Nematoda</taxon>
        <taxon>Chromadorea</taxon>
        <taxon>Rhabditida</taxon>
        <taxon>Spirurina</taxon>
        <taxon>Spiruromorpha</taxon>
        <taxon>Spiruroidea</taxon>
        <taxon>Gongylonematidae</taxon>
        <taxon>Gongylonema</taxon>
    </lineage>
</organism>
<dbReference type="EMBL" id="UYRT01078210">
    <property type="protein sequence ID" value="VDN18042.1"/>
    <property type="molecule type" value="Genomic_DNA"/>
</dbReference>
<name>A0A183DQ91_9BILA</name>
<proteinExistence type="predicted"/>
<feature type="region of interest" description="Disordered" evidence="1">
    <location>
        <begin position="97"/>
        <end position="134"/>
    </location>
</feature>
<evidence type="ECO:0000313" key="3">
    <source>
        <dbReference type="EMBL" id="VDN18042.1"/>
    </source>
</evidence>
<dbReference type="PANTHER" id="PTHR22880:SF225">
    <property type="entry name" value="BROMODOMAIN-CONTAINING PROTEIN BET-1-RELATED"/>
    <property type="match status" value="1"/>
</dbReference>
<evidence type="ECO:0000259" key="2">
    <source>
        <dbReference type="PROSITE" id="PS51525"/>
    </source>
</evidence>
<dbReference type="GO" id="GO:0006355">
    <property type="term" value="P:regulation of DNA-templated transcription"/>
    <property type="evidence" value="ECO:0007669"/>
    <property type="project" value="TreeGrafter"/>
</dbReference>
<dbReference type="GO" id="GO:0005634">
    <property type="term" value="C:nucleus"/>
    <property type="evidence" value="ECO:0007669"/>
    <property type="project" value="TreeGrafter"/>
</dbReference>
<evidence type="ECO:0000256" key="1">
    <source>
        <dbReference type="SAM" id="MobiDB-lite"/>
    </source>
</evidence>
<sequence>MTGGSPTPVWTVASGARQDEAEEEYSAEPMSYDEMMKLARDIHKLSGDKLGAVVQIVQSREQLPATNAVEVEIDIESLKPTTLHALKTFVASCWKKDAQTPGVGDDDDMENDESGSEFNETSGSESLFFDEEDY</sequence>
<keyword evidence="4" id="KW-1185">Reference proteome</keyword>
<evidence type="ECO:0000313" key="4">
    <source>
        <dbReference type="Proteomes" id="UP000271098"/>
    </source>
</evidence>
<feature type="compositionally biased region" description="Polar residues" evidence="1">
    <location>
        <begin position="116"/>
        <end position="125"/>
    </location>
</feature>
<reference evidence="5" key="1">
    <citation type="submission" date="2016-06" db="UniProtKB">
        <authorList>
            <consortium name="WormBaseParasite"/>
        </authorList>
    </citation>
    <scope>IDENTIFICATION</scope>
</reference>
<dbReference type="PANTHER" id="PTHR22880">
    <property type="entry name" value="FALZ-RELATED BROMODOMAIN-CONTAINING PROTEINS"/>
    <property type="match status" value="1"/>
</dbReference>
<protein>
    <submittedName>
        <fullName evidence="5">NET domain-containing protein</fullName>
    </submittedName>
</protein>
<dbReference type="InterPro" id="IPR027353">
    <property type="entry name" value="NET_dom"/>
</dbReference>
<evidence type="ECO:0000313" key="5">
    <source>
        <dbReference type="WBParaSite" id="GPUH_0001089501-mRNA-1"/>
    </source>
</evidence>
<dbReference type="AlphaFoldDB" id="A0A183DQ91"/>